<evidence type="ECO:0008006" key="7">
    <source>
        <dbReference type="Google" id="ProtNLM"/>
    </source>
</evidence>
<dbReference type="Pfam" id="PF07731">
    <property type="entry name" value="Cu-oxidase_2"/>
    <property type="match status" value="1"/>
</dbReference>
<dbReference type="PANTHER" id="PTHR11709">
    <property type="entry name" value="MULTI-COPPER OXIDASE"/>
    <property type="match status" value="1"/>
</dbReference>
<dbReference type="PANTHER" id="PTHR11709:SF379">
    <property type="entry name" value="LACCASE"/>
    <property type="match status" value="1"/>
</dbReference>
<sequence length="270" mass="29908">MNAELFLAIADHSLTVVGIDGNYVKPFVTGYIMISPGQTMDVLLTANQTLGHYYIVAHQYDTARPDVTDYDQTNASAILIYSGNYTAPGSPIYPSQLPYYESLVAADAFLDRLRSLADEQHPVNVPVNITTQMYITVSMNQILCPNQTCAGINGNRLASSMNNISFLNPDIDVLQAYYGNLSGIYTPDFPDWPPAMFNFTEDDAPFNVTVPIRATMVKMLNYNEEVEITFQGTEILNASENHPMHLHGYSFYVVGSGIGNFNNVTDPFNI</sequence>
<dbReference type="GO" id="GO:0016491">
    <property type="term" value="F:oxidoreductase activity"/>
    <property type="evidence" value="ECO:0007669"/>
    <property type="project" value="InterPro"/>
</dbReference>
<feature type="domain" description="Plastocyanin-like" evidence="4">
    <location>
        <begin position="190"/>
        <end position="260"/>
    </location>
</feature>
<evidence type="ECO:0000313" key="6">
    <source>
        <dbReference type="Proteomes" id="UP000197138"/>
    </source>
</evidence>
<evidence type="ECO:0000313" key="5">
    <source>
        <dbReference type="EMBL" id="OWM65760.1"/>
    </source>
</evidence>
<dbReference type="EMBL" id="MTKT01005556">
    <property type="protein sequence ID" value="OWM65760.1"/>
    <property type="molecule type" value="Genomic_DNA"/>
</dbReference>
<dbReference type="Pfam" id="PF00394">
    <property type="entry name" value="Cu-oxidase"/>
    <property type="match status" value="1"/>
</dbReference>
<proteinExistence type="inferred from homology"/>
<evidence type="ECO:0000259" key="4">
    <source>
        <dbReference type="Pfam" id="PF07731"/>
    </source>
</evidence>
<evidence type="ECO:0000259" key="3">
    <source>
        <dbReference type="Pfam" id="PF00394"/>
    </source>
</evidence>
<dbReference type="InterPro" id="IPR045087">
    <property type="entry name" value="Cu-oxidase_fam"/>
</dbReference>
<evidence type="ECO:0000256" key="2">
    <source>
        <dbReference type="ARBA" id="ARBA00023180"/>
    </source>
</evidence>
<gene>
    <name evidence="5" type="ORF">CDL15_Pgr015184</name>
</gene>
<keyword evidence="2" id="KW-0325">Glycoprotein</keyword>
<organism evidence="5 6">
    <name type="scientific">Punica granatum</name>
    <name type="common">Pomegranate</name>
    <dbReference type="NCBI Taxonomy" id="22663"/>
    <lineage>
        <taxon>Eukaryota</taxon>
        <taxon>Viridiplantae</taxon>
        <taxon>Streptophyta</taxon>
        <taxon>Embryophyta</taxon>
        <taxon>Tracheophyta</taxon>
        <taxon>Spermatophyta</taxon>
        <taxon>Magnoliopsida</taxon>
        <taxon>eudicotyledons</taxon>
        <taxon>Gunneridae</taxon>
        <taxon>Pentapetalae</taxon>
        <taxon>rosids</taxon>
        <taxon>malvids</taxon>
        <taxon>Myrtales</taxon>
        <taxon>Lythraceae</taxon>
        <taxon>Punica</taxon>
    </lineage>
</organism>
<dbReference type="AlphaFoldDB" id="A0A218W0D7"/>
<dbReference type="InterPro" id="IPR011706">
    <property type="entry name" value="Cu-oxidase_C"/>
</dbReference>
<dbReference type="InterPro" id="IPR008972">
    <property type="entry name" value="Cupredoxin"/>
</dbReference>
<dbReference type="InterPro" id="IPR001117">
    <property type="entry name" value="Cu-oxidase_2nd"/>
</dbReference>
<name>A0A218W0D7_PUNGR</name>
<comment type="similarity">
    <text evidence="1">Belongs to the multicopper oxidase family.</text>
</comment>
<comment type="caution">
    <text evidence="5">The sequence shown here is derived from an EMBL/GenBank/DDBJ whole genome shotgun (WGS) entry which is preliminary data.</text>
</comment>
<protein>
    <recommendedName>
        <fullName evidence="7">Plastocyanin-like domain-containing protein</fullName>
    </recommendedName>
</protein>
<dbReference type="SUPFAM" id="SSF49503">
    <property type="entry name" value="Cupredoxins"/>
    <property type="match status" value="2"/>
</dbReference>
<dbReference type="Proteomes" id="UP000197138">
    <property type="component" value="Unassembled WGS sequence"/>
</dbReference>
<reference evidence="6" key="1">
    <citation type="journal article" date="2017" name="Plant J.">
        <title>The pomegranate (Punica granatum L.) genome and the genomics of punicalagin biosynthesis.</title>
        <authorList>
            <person name="Qin G."/>
            <person name="Xu C."/>
            <person name="Ming R."/>
            <person name="Tang H."/>
            <person name="Guyot R."/>
            <person name="Kramer E.M."/>
            <person name="Hu Y."/>
            <person name="Yi X."/>
            <person name="Qi Y."/>
            <person name="Xu X."/>
            <person name="Gao Z."/>
            <person name="Pan H."/>
            <person name="Jian J."/>
            <person name="Tian Y."/>
            <person name="Yue Z."/>
            <person name="Xu Y."/>
        </authorList>
    </citation>
    <scope>NUCLEOTIDE SEQUENCE [LARGE SCALE GENOMIC DNA]</scope>
    <source>
        <strain evidence="6">cv. Dabenzi</strain>
    </source>
</reference>
<dbReference type="GO" id="GO:0005507">
    <property type="term" value="F:copper ion binding"/>
    <property type="evidence" value="ECO:0007669"/>
    <property type="project" value="InterPro"/>
</dbReference>
<accession>A0A218W0D7</accession>
<dbReference type="Gene3D" id="2.60.40.420">
    <property type="entry name" value="Cupredoxins - blue copper proteins"/>
    <property type="match status" value="2"/>
</dbReference>
<evidence type="ECO:0000256" key="1">
    <source>
        <dbReference type="ARBA" id="ARBA00010609"/>
    </source>
</evidence>
<feature type="domain" description="Plastocyanin-like" evidence="3">
    <location>
        <begin position="2"/>
        <end position="84"/>
    </location>
</feature>